<dbReference type="Proteomes" id="UP000596857">
    <property type="component" value="Unassembled WGS sequence"/>
</dbReference>
<name>A0ABX1YHD6_9BACL</name>
<proteinExistence type="predicted"/>
<dbReference type="InterPro" id="IPR027417">
    <property type="entry name" value="P-loop_NTPase"/>
</dbReference>
<dbReference type="EMBL" id="WHOB01000033">
    <property type="protein sequence ID" value="NOU79779.1"/>
    <property type="molecule type" value="Genomic_DNA"/>
</dbReference>
<evidence type="ECO:0000256" key="2">
    <source>
        <dbReference type="SAM" id="Phobius"/>
    </source>
</evidence>
<gene>
    <name evidence="3" type="ORF">GC101_12935</name>
</gene>
<evidence type="ECO:0000256" key="1">
    <source>
        <dbReference type="SAM" id="MobiDB-lite"/>
    </source>
</evidence>
<keyword evidence="2" id="KW-1133">Transmembrane helix</keyword>
<keyword evidence="2" id="KW-0812">Transmembrane</keyword>
<feature type="compositionally biased region" description="Acidic residues" evidence="1">
    <location>
        <begin position="307"/>
        <end position="319"/>
    </location>
</feature>
<dbReference type="SUPFAM" id="SSF52540">
    <property type="entry name" value="P-loop containing nucleoside triphosphate hydrolases"/>
    <property type="match status" value="1"/>
</dbReference>
<sequence length="690" mass="78673">MDQEQQEREEELLRASFMGDIREDVEFLGLSLKDIGWIVGTTLVIGGFPFLLPFPVLFKMTWIVAIFMISTLGQWLKWPYRLKRYIHDAQQKKEGAGEDLGFFLGVEEDGWLYRSGKTLHVVSSLSASPWKTAVYAQKRTRIGGFEQFLRAMVQEGFSAQISAEQIPDVRLELWNQKRNHPAKSPGIQAMKLNRIEMWERLARDGKALRSEYTLTLTTSESKIKIRERADEPADLNPEALKRFRLLSELQEKKDRVLHTLTSHGGHSTSLLSGFSLPEIVGRWWDRTAWEAWKMNGDSWAEPRPYEVSEDSDPLNEQETEQGVLETQGQEPDEKCSLFSPSLVKFIQDNPPVEDHAENEAMPDIKEGKIPAPLVIEDVVPKLSWRSAFQLRGWPIARWMQSGKNRIPFLRTTWSTRLLPGFASWIRKCHAGWQKVRIQKVEPPAATLEYTPDKLTEEGILPPKHPTPGISQLQGIVLLTSPIPSGKSFLAANLGVAASLSGTTVSIIDLSPDQGTRTVLNPLQQPPELDIWDTWSGKAADWLLFTPRAYPALQEVEQMLQCRAAEDGLVIAEIPWNYPEREALLQRYRSIAVLDCDYHHWLRFVELAPCWEGEFWLNQSTRDMAPRMASLLKEQYQQTYTAVYPYCTSAAYSLYQGRPLALDPNKRSLLNVHGNREETTDEPAQTYEAVS</sequence>
<evidence type="ECO:0000313" key="4">
    <source>
        <dbReference type="Proteomes" id="UP000596857"/>
    </source>
</evidence>
<evidence type="ECO:0000313" key="3">
    <source>
        <dbReference type="EMBL" id="NOU79779.1"/>
    </source>
</evidence>
<accession>A0ABX1YHD6</accession>
<feature type="transmembrane region" description="Helical" evidence="2">
    <location>
        <begin position="35"/>
        <end position="54"/>
    </location>
</feature>
<reference evidence="3 4" key="1">
    <citation type="submission" date="2019-10" db="EMBL/GenBank/DDBJ databases">
        <title>Description of Paenibacillus terricola sp. nov.</title>
        <authorList>
            <person name="Carlier A."/>
            <person name="Qi S."/>
        </authorList>
    </citation>
    <scope>NUCLEOTIDE SEQUENCE [LARGE SCALE GENOMIC DNA]</scope>
    <source>
        <strain evidence="3 4">LMG 31459</strain>
    </source>
</reference>
<keyword evidence="2" id="KW-0472">Membrane</keyword>
<feature type="region of interest" description="Disordered" evidence="1">
    <location>
        <begin position="300"/>
        <end position="332"/>
    </location>
</feature>
<protein>
    <submittedName>
        <fullName evidence="3">Uncharacterized protein</fullName>
    </submittedName>
</protein>
<dbReference type="RefSeq" id="WP_171717604.1">
    <property type="nucleotide sequence ID" value="NZ_WHOB01000033.1"/>
</dbReference>
<keyword evidence="4" id="KW-1185">Reference proteome</keyword>
<organism evidence="3 4">
    <name type="scientific">Paenibacillus phytohabitans</name>
    <dbReference type="NCBI Taxonomy" id="2654978"/>
    <lineage>
        <taxon>Bacteria</taxon>
        <taxon>Bacillati</taxon>
        <taxon>Bacillota</taxon>
        <taxon>Bacilli</taxon>
        <taxon>Bacillales</taxon>
        <taxon>Paenibacillaceae</taxon>
        <taxon>Paenibacillus</taxon>
    </lineage>
</organism>
<comment type="caution">
    <text evidence="3">The sequence shown here is derived from an EMBL/GenBank/DDBJ whole genome shotgun (WGS) entry which is preliminary data.</text>
</comment>